<dbReference type="PANTHER" id="PTHR43163">
    <property type="entry name" value="DIPEPTIDE TRANSPORT SYSTEM PERMEASE PROTEIN DPPB-RELATED"/>
    <property type="match status" value="1"/>
</dbReference>
<dbReference type="Gene3D" id="1.10.3720.10">
    <property type="entry name" value="MetI-like"/>
    <property type="match status" value="1"/>
</dbReference>
<evidence type="ECO:0000256" key="2">
    <source>
        <dbReference type="ARBA" id="ARBA00022448"/>
    </source>
</evidence>
<dbReference type="Pfam" id="PF00528">
    <property type="entry name" value="BPD_transp_1"/>
    <property type="match status" value="1"/>
</dbReference>
<comment type="subcellular location">
    <subcellularLocation>
        <location evidence="1">Cell inner membrane</location>
        <topology evidence="1">Multi-pass membrane protein</topology>
    </subcellularLocation>
    <subcellularLocation>
        <location evidence="9">Cell membrane</location>
        <topology evidence="9">Multi-pass membrane protein</topology>
    </subcellularLocation>
</comment>
<feature type="transmembrane region" description="Helical" evidence="9">
    <location>
        <begin position="282"/>
        <end position="304"/>
    </location>
</feature>
<name>A0A179CYP6_BIBTR</name>
<gene>
    <name evidence="11" type="ORF">F480_00410</name>
</gene>
<sequence>MLIRFIQKLLLTLITLGILSIISYNILLRDPIYQFDSYAITNYFGYLQDFLRGDLGISHSTGEPLLKQILQVFPATISLTVAAIVLSLLLGIPLGFLGITQRKNIFGKLLLSLGSLSLAVPVFWLAIVLQAYASMNSWEIAAMGEIHPIYAVQSITGVKLIDIFLSDSPYKLKMMQSALQHLALPTLILAVPATLETMRFTAERAEYVLRQNYVKVARTRGWSPLKVWYRHVLRNTLPPLIPMIARNVTLVFAFSMLVENVVSWGGIGRWLINALALQDYQAISAGVMAIGVFVLGVDLLASLVTTLCDPSHKKDWFNAK</sequence>
<evidence type="ECO:0000256" key="1">
    <source>
        <dbReference type="ARBA" id="ARBA00004429"/>
    </source>
</evidence>
<dbReference type="EMBL" id="JACI01000001">
    <property type="protein sequence ID" value="OAQ15045.1"/>
    <property type="molecule type" value="Genomic_DNA"/>
</dbReference>
<evidence type="ECO:0000256" key="3">
    <source>
        <dbReference type="ARBA" id="ARBA00022475"/>
    </source>
</evidence>
<feature type="transmembrane region" description="Helical" evidence="9">
    <location>
        <begin position="244"/>
        <end position="262"/>
    </location>
</feature>
<keyword evidence="6 9" id="KW-1133">Transmembrane helix</keyword>
<dbReference type="Proteomes" id="UP000078358">
    <property type="component" value="Unassembled WGS sequence"/>
</dbReference>
<comment type="caution">
    <text evidence="11">The sequence shown here is derived from an EMBL/GenBank/DDBJ whole genome shotgun (WGS) entry which is preliminary data.</text>
</comment>
<organism evidence="11 12">
    <name type="scientific">Bibersteinia trehalosi Y31</name>
    <dbReference type="NCBI Taxonomy" id="1261658"/>
    <lineage>
        <taxon>Bacteria</taxon>
        <taxon>Pseudomonadati</taxon>
        <taxon>Pseudomonadota</taxon>
        <taxon>Gammaproteobacteria</taxon>
        <taxon>Pasteurellales</taxon>
        <taxon>Pasteurellaceae</taxon>
        <taxon>Bibersteinia</taxon>
    </lineage>
</organism>
<accession>A0A179CYP6</accession>
<evidence type="ECO:0000259" key="10">
    <source>
        <dbReference type="PROSITE" id="PS50928"/>
    </source>
</evidence>
<feature type="transmembrane region" description="Helical" evidence="9">
    <location>
        <begin position="178"/>
        <end position="195"/>
    </location>
</feature>
<dbReference type="PROSITE" id="PS50928">
    <property type="entry name" value="ABC_TM1"/>
    <property type="match status" value="1"/>
</dbReference>
<dbReference type="InterPro" id="IPR000515">
    <property type="entry name" value="MetI-like"/>
</dbReference>
<keyword evidence="7 9" id="KW-0472">Membrane</keyword>
<evidence type="ECO:0000256" key="8">
    <source>
        <dbReference type="ARBA" id="ARBA00024202"/>
    </source>
</evidence>
<evidence type="ECO:0000313" key="12">
    <source>
        <dbReference type="Proteomes" id="UP000078358"/>
    </source>
</evidence>
<dbReference type="GO" id="GO:0005886">
    <property type="term" value="C:plasma membrane"/>
    <property type="evidence" value="ECO:0007669"/>
    <property type="project" value="UniProtKB-SubCell"/>
</dbReference>
<evidence type="ECO:0000256" key="4">
    <source>
        <dbReference type="ARBA" id="ARBA00022519"/>
    </source>
</evidence>
<keyword evidence="4" id="KW-0997">Cell inner membrane</keyword>
<comment type="similarity">
    <text evidence="8">Belongs to the binding-protein-dependent transport system permease family. OppBC subfamily.</text>
</comment>
<evidence type="ECO:0000256" key="6">
    <source>
        <dbReference type="ARBA" id="ARBA00022989"/>
    </source>
</evidence>
<dbReference type="GO" id="GO:0071916">
    <property type="term" value="F:dipeptide transmembrane transporter activity"/>
    <property type="evidence" value="ECO:0007669"/>
    <property type="project" value="TreeGrafter"/>
</dbReference>
<dbReference type="SUPFAM" id="SSF161098">
    <property type="entry name" value="MetI-like"/>
    <property type="match status" value="1"/>
</dbReference>
<proteinExistence type="inferred from homology"/>
<dbReference type="PATRIC" id="fig|1261658.3.peg.83"/>
<dbReference type="InterPro" id="IPR035906">
    <property type="entry name" value="MetI-like_sf"/>
</dbReference>
<evidence type="ECO:0000256" key="7">
    <source>
        <dbReference type="ARBA" id="ARBA00023136"/>
    </source>
</evidence>
<keyword evidence="3" id="KW-1003">Cell membrane</keyword>
<dbReference type="CDD" id="cd06261">
    <property type="entry name" value="TM_PBP2"/>
    <property type="match status" value="1"/>
</dbReference>
<evidence type="ECO:0000256" key="9">
    <source>
        <dbReference type="RuleBase" id="RU363032"/>
    </source>
</evidence>
<feature type="transmembrane region" description="Helical" evidence="9">
    <location>
        <begin position="9"/>
        <end position="27"/>
    </location>
</feature>
<feature type="transmembrane region" description="Helical" evidence="9">
    <location>
        <begin position="72"/>
        <end position="97"/>
    </location>
</feature>
<dbReference type="RefSeq" id="WP_015432597.1">
    <property type="nucleotide sequence ID" value="NZ_JACI01000001.1"/>
</dbReference>
<feature type="domain" description="ABC transmembrane type-1" evidence="10">
    <location>
        <begin position="73"/>
        <end position="301"/>
    </location>
</feature>
<keyword evidence="2 9" id="KW-0813">Transport</keyword>
<reference evidence="11 12" key="1">
    <citation type="submission" date="2014-01" db="EMBL/GenBank/DDBJ databases">
        <authorList>
            <person name="Zuccon D."/>
        </authorList>
    </citation>
    <scope>NUCLEOTIDE SEQUENCE [LARGE SCALE GENOMIC DNA]</scope>
    <source>
        <strain evidence="11 12">Y31</strain>
    </source>
</reference>
<dbReference type="AlphaFoldDB" id="A0A179CYP6"/>
<evidence type="ECO:0000313" key="11">
    <source>
        <dbReference type="EMBL" id="OAQ15045.1"/>
    </source>
</evidence>
<keyword evidence="5 9" id="KW-0812">Transmembrane</keyword>
<protein>
    <submittedName>
        <fullName evidence="11">Peptide ABC transporter permease</fullName>
    </submittedName>
</protein>
<feature type="transmembrane region" description="Helical" evidence="9">
    <location>
        <begin position="109"/>
        <end position="133"/>
    </location>
</feature>
<dbReference type="PANTHER" id="PTHR43163:SF4">
    <property type="entry name" value="PUTRESCINE EXPORT SYSTEM PERMEASE PROTEIN SAPB"/>
    <property type="match status" value="1"/>
</dbReference>
<evidence type="ECO:0000256" key="5">
    <source>
        <dbReference type="ARBA" id="ARBA00022692"/>
    </source>
</evidence>